<keyword evidence="1" id="KW-0812">Transmembrane</keyword>
<protein>
    <submittedName>
        <fullName evidence="2">Uncharacterized protein</fullName>
    </submittedName>
</protein>
<sequence>MRYIYWLIQMIFMFALVVPIRFLRSIPHRVDRMAIGLYYWACVRRRRAAGEDTWKEMDLSIGKHPPPEHPWWDGKSIGGFSNTIRDADGAVIDVRDVNLDDPTNHVAAPVPGCCTACGWGGPLSTETPGDCPGCGVTWNT</sequence>
<reference evidence="2" key="1">
    <citation type="journal article" date="2015" name="Nature">
        <title>Complex archaea that bridge the gap between prokaryotes and eukaryotes.</title>
        <authorList>
            <person name="Spang A."/>
            <person name="Saw J.H."/>
            <person name="Jorgensen S.L."/>
            <person name="Zaremba-Niedzwiedzka K."/>
            <person name="Martijn J."/>
            <person name="Lind A.E."/>
            <person name="van Eijk R."/>
            <person name="Schleper C."/>
            <person name="Guy L."/>
            <person name="Ettema T.J."/>
        </authorList>
    </citation>
    <scope>NUCLEOTIDE SEQUENCE</scope>
</reference>
<dbReference type="EMBL" id="LAZR01003105">
    <property type="protein sequence ID" value="KKN21951.1"/>
    <property type="molecule type" value="Genomic_DNA"/>
</dbReference>
<accession>A0A0F9R9S9</accession>
<keyword evidence="1" id="KW-0472">Membrane</keyword>
<evidence type="ECO:0000313" key="2">
    <source>
        <dbReference type="EMBL" id="KKN21951.1"/>
    </source>
</evidence>
<dbReference type="AlphaFoldDB" id="A0A0F9R9S9"/>
<keyword evidence="1" id="KW-1133">Transmembrane helix</keyword>
<gene>
    <name evidence="2" type="ORF">LCGC14_0920160</name>
</gene>
<evidence type="ECO:0000256" key="1">
    <source>
        <dbReference type="SAM" id="Phobius"/>
    </source>
</evidence>
<feature type="transmembrane region" description="Helical" evidence="1">
    <location>
        <begin position="6"/>
        <end position="23"/>
    </location>
</feature>
<comment type="caution">
    <text evidence="2">The sequence shown here is derived from an EMBL/GenBank/DDBJ whole genome shotgun (WGS) entry which is preliminary data.</text>
</comment>
<proteinExistence type="predicted"/>
<organism evidence="2">
    <name type="scientific">marine sediment metagenome</name>
    <dbReference type="NCBI Taxonomy" id="412755"/>
    <lineage>
        <taxon>unclassified sequences</taxon>
        <taxon>metagenomes</taxon>
        <taxon>ecological metagenomes</taxon>
    </lineage>
</organism>
<name>A0A0F9R9S9_9ZZZZ</name>